<dbReference type="SUPFAM" id="SSF48371">
    <property type="entry name" value="ARM repeat"/>
    <property type="match status" value="1"/>
</dbReference>
<proteinExistence type="predicted"/>
<feature type="transmembrane region" description="Helical" evidence="7">
    <location>
        <begin position="20"/>
        <end position="41"/>
    </location>
</feature>
<feature type="region of interest" description="Disordered" evidence="6">
    <location>
        <begin position="751"/>
        <end position="783"/>
    </location>
</feature>
<evidence type="ECO:0000313" key="10">
    <source>
        <dbReference type="Proteomes" id="UP001346149"/>
    </source>
</evidence>
<evidence type="ECO:0000256" key="6">
    <source>
        <dbReference type="SAM" id="MobiDB-lite"/>
    </source>
</evidence>
<dbReference type="PROSITE" id="PS51698">
    <property type="entry name" value="U_BOX"/>
    <property type="match status" value="1"/>
</dbReference>
<dbReference type="InterPro" id="IPR013083">
    <property type="entry name" value="Znf_RING/FYVE/PHD"/>
</dbReference>
<dbReference type="InterPro" id="IPR011989">
    <property type="entry name" value="ARM-like"/>
</dbReference>
<comment type="catalytic activity">
    <reaction evidence="1">
        <text>S-ubiquitinyl-[E2 ubiquitin-conjugating enzyme]-L-cysteine + [acceptor protein]-L-lysine = [E2 ubiquitin-conjugating enzyme]-L-cysteine + N(6)-ubiquitinyl-[acceptor protein]-L-lysine.</text>
        <dbReference type="EC" id="2.3.2.27"/>
    </reaction>
</comment>
<organism evidence="9 10">
    <name type="scientific">Trapa natans</name>
    <name type="common">Water chestnut</name>
    <dbReference type="NCBI Taxonomy" id="22666"/>
    <lineage>
        <taxon>Eukaryota</taxon>
        <taxon>Viridiplantae</taxon>
        <taxon>Streptophyta</taxon>
        <taxon>Embryophyta</taxon>
        <taxon>Tracheophyta</taxon>
        <taxon>Spermatophyta</taxon>
        <taxon>Magnoliopsida</taxon>
        <taxon>eudicotyledons</taxon>
        <taxon>Gunneridae</taxon>
        <taxon>Pentapetalae</taxon>
        <taxon>rosids</taxon>
        <taxon>malvids</taxon>
        <taxon>Myrtales</taxon>
        <taxon>Lythraceae</taxon>
        <taxon>Trapa</taxon>
    </lineage>
</organism>
<dbReference type="Proteomes" id="UP001346149">
    <property type="component" value="Unassembled WGS sequence"/>
</dbReference>
<evidence type="ECO:0000256" key="1">
    <source>
        <dbReference type="ARBA" id="ARBA00000900"/>
    </source>
</evidence>
<name>A0AAN7QQU7_TRANT</name>
<dbReference type="EC" id="2.3.2.27" evidence="3"/>
<evidence type="ECO:0000259" key="8">
    <source>
        <dbReference type="PROSITE" id="PS51698"/>
    </source>
</evidence>
<reference evidence="9 10" key="1">
    <citation type="journal article" date="2023" name="Hortic Res">
        <title>Pangenome of water caltrop reveals structural variations and asymmetric subgenome divergence after allopolyploidization.</title>
        <authorList>
            <person name="Zhang X."/>
            <person name="Chen Y."/>
            <person name="Wang L."/>
            <person name="Yuan Y."/>
            <person name="Fang M."/>
            <person name="Shi L."/>
            <person name="Lu R."/>
            <person name="Comes H.P."/>
            <person name="Ma Y."/>
            <person name="Chen Y."/>
            <person name="Huang G."/>
            <person name="Zhou Y."/>
            <person name="Zheng Z."/>
            <person name="Qiu Y."/>
        </authorList>
    </citation>
    <scope>NUCLEOTIDE SEQUENCE [LARGE SCALE GENOMIC DNA]</scope>
    <source>
        <strain evidence="9">F231</strain>
    </source>
</reference>
<dbReference type="InterPro" id="IPR016024">
    <property type="entry name" value="ARM-type_fold"/>
</dbReference>
<keyword evidence="4" id="KW-0808">Transferase</keyword>
<dbReference type="Gene3D" id="1.25.10.10">
    <property type="entry name" value="Leucine-rich Repeat Variant"/>
    <property type="match status" value="1"/>
</dbReference>
<keyword evidence="7" id="KW-0812">Transmembrane</keyword>
<dbReference type="PANTHER" id="PTHR23315:SF240">
    <property type="entry name" value="U-BOX DOMAIN-CONTAINING PROTEIN 5"/>
    <property type="match status" value="1"/>
</dbReference>
<comment type="pathway">
    <text evidence="2">Protein modification; protein ubiquitination.</text>
</comment>
<comment type="caution">
    <text evidence="9">The sequence shown here is derived from an EMBL/GenBank/DDBJ whole genome shotgun (WGS) entry which is preliminary data.</text>
</comment>
<keyword evidence="5" id="KW-0833">Ubl conjugation pathway</keyword>
<dbReference type="AlphaFoldDB" id="A0AAN7QQU7"/>
<dbReference type="CDD" id="cd16664">
    <property type="entry name" value="RING-Ubox_PUB"/>
    <property type="match status" value="1"/>
</dbReference>
<evidence type="ECO:0000256" key="4">
    <source>
        <dbReference type="ARBA" id="ARBA00022679"/>
    </source>
</evidence>
<dbReference type="Gene3D" id="3.30.40.10">
    <property type="entry name" value="Zinc/RING finger domain, C3HC4 (zinc finger)"/>
    <property type="match status" value="1"/>
</dbReference>
<keyword evidence="7" id="KW-1133">Transmembrane helix</keyword>
<evidence type="ECO:0000313" key="9">
    <source>
        <dbReference type="EMBL" id="KAK4772055.1"/>
    </source>
</evidence>
<sequence>MPSLWGNRSEEFCSPCFEKILFFSCYIIQYIELFFFVLIFYRFRDSLPWMGSDTAEAVDVLYVPSSYKVHGTTCGELAKLVKRSLSLLPEIEAARPRCSSGIGALCSLNEAIEKAKLLLLHCSEASKLYLVFTANTIMSRCEKSRKLLEQSLVQIQGNVPVLLAIEISRLVDDIRSATFSLDLPDEEAGRFVRQLFQHGASESRMVENFELKAFQSALLKLNINSLKTILIERRSIGNLLRKIGDSDPKKKTILSYFLYLFKKYADQIVADKAETIDSEGDEQVSNGISRYNPLPGKPARVEKRISPSNSLSDSMLQEGFKCPLSSRIMYDPVVIASGQTYERVWIQKWFDEGNDTCPKTKMKLSNLSVTPNAAIKDLISRWCTKYGISISDPSAELEIGAVSTPDHSVTSIASLGSSISDLHFQVDLSNLSWGSLDMSFGSHASLPKTTNGLSRMSMPSNENSRRKSLESILSMSEIPWKSQCDLVEDFRCIVENDSQAFHLAPLEDFVSPILRFLGEAIHQGDVKAQRTGSQLLLIYLKKSRNGAQPMPEELYFMLASLLDSSDEVKGESLDIIEMLSSQPSCRPNIVASGALSLIYDVLNSHSRALQGSVLRILRNLTADHDIQPHVFSLDNIIPKLVTFLDDKVVSLYVLYILQNLCDIEAAKIAITETSGCIASIAEMLNSESNDEKDIALSIFLTLCSQRLEYCELVMDEGVIPALVLISINGSQKSKGSALELLRLLRDVNSNESTHDWCSNPSPDQQKDQGEGPGENGKSSSSRPRRFLGIFSRKTRSSATRRDHGKLWRNNYLDRSHHILMAVHRVILPSI</sequence>
<evidence type="ECO:0000256" key="7">
    <source>
        <dbReference type="SAM" id="Phobius"/>
    </source>
</evidence>
<dbReference type="GO" id="GO:0016567">
    <property type="term" value="P:protein ubiquitination"/>
    <property type="evidence" value="ECO:0007669"/>
    <property type="project" value="InterPro"/>
</dbReference>
<dbReference type="EMBL" id="JAXQNO010000020">
    <property type="protein sequence ID" value="KAK4772055.1"/>
    <property type="molecule type" value="Genomic_DNA"/>
</dbReference>
<gene>
    <name evidence="9" type="ORF">SAY86_013830</name>
</gene>
<dbReference type="SMART" id="SM00504">
    <property type="entry name" value="Ubox"/>
    <property type="match status" value="1"/>
</dbReference>
<dbReference type="Pfam" id="PF04564">
    <property type="entry name" value="U-box"/>
    <property type="match status" value="1"/>
</dbReference>
<dbReference type="InterPro" id="IPR003613">
    <property type="entry name" value="Ubox_domain"/>
</dbReference>
<dbReference type="PANTHER" id="PTHR23315">
    <property type="entry name" value="U BOX DOMAIN-CONTAINING"/>
    <property type="match status" value="1"/>
</dbReference>
<dbReference type="SUPFAM" id="SSF57850">
    <property type="entry name" value="RING/U-box"/>
    <property type="match status" value="1"/>
</dbReference>
<feature type="compositionally biased region" description="Polar residues" evidence="6">
    <location>
        <begin position="751"/>
        <end position="763"/>
    </location>
</feature>
<keyword evidence="7" id="KW-0472">Membrane</keyword>
<evidence type="ECO:0000256" key="5">
    <source>
        <dbReference type="ARBA" id="ARBA00022786"/>
    </source>
</evidence>
<feature type="domain" description="U-box" evidence="8">
    <location>
        <begin position="315"/>
        <end position="389"/>
    </location>
</feature>
<keyword evidence="10" id="KW-1185">Reference proteome</keyword>
<evidence type="ECO:0000256" key="3">
    <source>
        <dbReference type="ARBA" id="ARBA00012483"/>
    </source>
</evidence>
<accession>A0AAN7QQU7</accession>
<dbReference type="GO" id="GO:0061630">
    <property type="term" value="F:ubiquitin protein ligase activity"/>
    <property type="evidence" value="ECO:0007669"/>
    <property type="project" value="UniProtKB-EC"/>
</dbReference>
<protein>
    <recommendedName>
        <fullName evidence="3">RING-type E3 ubiquitin transferase</fullName>
        <ecNumber evidence="3">2.3.2.27</ecNumber>
    </recommendedName>
</protein>
<dbReference type="InterPro" id="IPR045210">
    <property type="entry name" value="RING-Ubox_PUB"/>
</dbReference>
<evidence type="ECO:0000256" key="2">
    <source>
        <dbReference type="ARBA" id="ARBA00004906"/>
    </source>
</evidence>